<proteinExistence type="predicted"/>
<feature type="chain" id="PRO_5020409261" evidence="1">
    <location>
        <begin position="26"/>
        <end position="107"/>
    </location>
</feature>
<reference evidence="2 3" key="1">
    <citation type="submission" date="2019-03" db="EMBL/GenBank/DDBJ databases">
        <title>Draft genome sequences of novel Actinobacteria.</title>
        <authorList>
            <person name="Sahin N."/>
            <person name="Ay H."/>
            <person name="Saygin H."/>
        </authorList>
    </citation>
    <scope>NUCLEOTIDE SEQUENCE [LARGE SCALE GENOMIC DNA]</scope>
    <source>
        <strain evidence="2 3">KC310</strain>
    </source>
</reference>
<keyword evidence="1" id="KW-0732">Signal</keyword>
<evidence type="ECO:0000256" key="1">
    <source>
        <dbReference type="SAM" id="SignalP"/>
    </source>
</evidence>
<protein>
    <submittedName>
        <fullName evidence="2">Uncharacterized protein</fullName>
    </submittedName>
</protein>
<dbReference type="RefSeq" id="WP_132606214.1">
    <property type="nucleotide sequence ID" value="NZ_SMKO01000266.1"/>
</dbReference>
<evidence type="ECO:0000313" key="2">
    <source>
        <dbReference type="EMBL" id="TDC87588.1"/>
    </source>
</evidence>
<accession>A0A4R4U801</accession>
<gene>
    <name evidence="2" type="ORF">E1292_46565</name>
</gene>
<feature type="signal peptide" evidence="1">
    <location>
        <begin position="1"/>
        <end position="25"/>
    </location>
</feature>
<evidence type="ECO:0000313" key="3">
    <source>
        <dbReference type="Proteomes" id="UP000295258"/>
    </source>
</evidence>
<sequence>MLKTFASITLVASAFILASPSPAAAAPSSCRSWKIYDSGNGEGGAAECNGGTGHFRARIYCTADPSNGWGTFYHGTWKLAGRDERSSRYCPDSQPYVVSAGYQTANW</sequence>
<dbReference type="AlphaFoldDB" id="A0A4R4U801"/>
<keyword evidence="3" id="KW-1185">Reference proteome</keyword>
<organism evidence="2 3">
    <name type="scientific">Nonomuraea deserti</name>
    <dbReference type="NCBI Taxonomy" id="1848322"/>
    <lineage>
        <taxon>Bacteria</taxon>
        <taxon>Bacillati</taxon>
        <taxon>Actinomycetota</taxon>
        <taxon>Actinomycetes</taxon>
        <taxon>Streptosporangiales</taxon>
        <taxon>Streptosporangiaceae</taxon>
        <taxon>Nonomuraea</taxon>
    </lineage>
</organism>
<dbReference type="Proteomes" id="UP000295258">
    <property type="component" value="Unassembled WGS sequence"/>
</dbReference>
<comment type="caution">
    <text evidence="2">The sequence shown here is derived from an EMBL/GenBank/DDBJ whole genome shotgun (WGS) entry which is preliminary data.</text>
</comment>
<dbReference type="EMBL" id="SMKO01000266">
    <property type="protein sequence ID" value="TDC87588.1"/>
    <property type="molecule type" value="Genomic_DNA"/>
</dbReference>
<name>A0A4R4U801_9ACTN</name>